<gene>
    <name evidence="1" type="ORF">LCGC14_2772170</name>
</gene>
<name>A0A0F8YVW4_9ZZZZ</name>
<comment type="caution">
    <text evidence="1">The sequence shown here is derived from an EMBL/GenBank/DDBJ whole genome shotgun (WGS) entry which is preliminary data.</text>
</comment>
<feature type="non-terminal residue" evidence="1">
    <location>
        <position position="123"/>
    </location>
</feature>
<dbReference type="EMBL" id="LAZR01051255">
    <property type="protein sequence ID" value="KKK85553.1"/>
    <property type="molecule type" value="Genomic_DNA"/>
</dbReference>
<sequence length="123" mass="14390">MNESTSLISPEIIGESIIPHVADDSRKFNYLSLRASGIGIREACKRAGVPPTTLKKWRHNDQNLKYWDGPGLLTLRKSYRNQLLLELWSRNFRRVLEDQAELLEIPEDMLTKDQRKAREKVWK</sequence>
<dbReference type="AlphaFoldDB" id="A0A0F8YVW4"/>
<protein>
    <submittedName>
        <fullName evidence="1">Uncharacterized protein</fullName>
    </submittedName>
</protein>
<accession>A0A0F8YVW4</accession>
<proteinExistence type="predicted"/>
<organism evidence="1">
    <name type="scientific">marine sediment metagenome</name>
    <dbReference type="NCBI Taxonomy" id="412755"/>
    <lineage>
        <taxon>unclassified sequences</taxon>
        <taxon>metagenomes</taxon>
        <taxon>ecological metagenomes</taxon>
    </lineage>
</organism>
<reference evidence="1" key="1">
    <citation type="journal article" date="2015" name="Nature">
        <title>Complex archaea that bridge the gap between prokaryotes and eukaryotes.</title>
        <authorList>
            <person name="Spang A."/>
            <person name="Saw J.H."/>
            <person name="Jorgensen S.L."/>
            <person name="Zaremba-Niedzwiedzka K."/>
            <person name="Martijn J."/>
            <person name="Lind A.E."/>
            <person name="van Eijk R."/>
            <person name="Schleper C."/>
            <person name="Guy L."/>
            <person name="Ettema T.J."/>
        </authorList>
    </citation>
    <scope>NUCLEOTIDE SEQUENCE</scope>
</reference>
<evidence type="ECO:0000313" key="1">
    <source>
        <dbReference type="EMBL" id="KKK85553.1"/>
    </source>
</evidence>